<sequence length="308" mass="35578">MLFNRDNKGSEELRELTGNYFANNDFSKITGEIEIASEELATLIDKGIFEKVETAYRENSSDATDKTLIRKFQRPIAILATLNLYRKNDLSHEDDGRKFKIDDEHEKLPWEWQLDRDDEIHLEEYYKAVDALIRFLNESNIEEWKHTDRYKGLQALLIRSGAEFDNYFPINGSERTFLLLAPFIREVQILHIKRAYGDNWEWLLEKQEGVSLDAHFAACKATALLAMSLALSRMQLSLIPCGVIRRYTAENGAAKSAPAGTDEVRQIAAWLYEDAKKWINEMKQARDGGEITYNLLPDNSPTNKFFRA</sequence>
<dbReference type="AlphaFoldDB" id="A0A5J4SSI6"/>
<organism evidence="1">
    <name type="scientific">termite gut metagenome</name>
    <dbReference type="NCBI Taxonomy" id="433724"/>
    <lineage>
        <taxon>unclassified sequences</taxon>
        <taxon>metagenomes</taxon>
        <taxon>organismal metagenomes</taxon>
    </lineage>
</organism>
<dbReference type="EMBL" id="SNRY01000056">
    <property type="protein sequence ID" value="KAA6348977.1"/>
    <property type="molecule type" value="Genomic_DNA"/>
</dbReference>
<proteinExistence type="predicted"/>
<evidence type="ECO:0000313" key="1">
    <source>
        <dbReference type="EMBL" id="KAA6348977.1"/>
    </source>
</evidence>
<name>A0A5J4SSI6_9ZZZZ</name>
<reference evidence="1" key="1">
    <citation type="submission" date="2019-03" db="EMBL/GenBank/DDBJ databases">
        <title>Single cell metagenomics reveals metabolic interactions within the superorganism composed of flagellate Streblomastix strix and complex community of Bacteroidetes bacteria on its surface.</title>
        <authorList>
            <person name="Treitli S.C."/>
            <person name="Kolisko M."/>
            <person name="Husnik F."/>
            <person name="Keeling P."/>
            <person name="Hampl V."/>
        </authorList>
    </citation>
    <scope>NUCLEOTIDE SEQUENCE</scope>
    <source>
        <strain evidence="1">STM</strain>
    </source>
</reference>
<accession>A0A5J4SSI6</accession>
<gene>
    <name evidence="1" type="ORF">EZS27_003577</name>
</gene>
<protein>
    <submittedName>
        <fullName evidence="1">Uncharacterized protein</fullName>
    </submittedName>
</protein>
<comment type="caution">
    <text evidence="1">The sequence shown here is derived from an EMBL/GenBank/DDBJ whole genome shotgun (WGS) entry which is preliminary data.</text>
</comment>